<organism evidence="1 2">
    <name type="scientific">Solanum tuberosum</name>
    <name type="common">Potato</name>
    <dbReference type="NCBI Taxonomy" id="4113"/>
    <lineage>
        <taxon>Eukaryota</taxon>
        <taxon>Viridiplantae</taxon>
        <taxon>Streptophyta</taxon>
        <taxon>Embryophyta</taxon>
        <taxon>Tracheophyta</taxon>
        <taxon>Spermatophyta</taxon>
        <taxon>Magnoliopsida</taxon>
        <taxon>eudicotyledons</taxon>
        <taxon>Gunneridae</taxon>
        <taxon>Pentapetalae</taxon>
        <taxon>asterids</taxon>
        <taxon>lamiids</taxon>
        <taxon>Solanales</taxon>
        <taxon>Solanaceae</taxon>
        <taxon>Solanoideae</taxon>
        <taxon>Solaneae</taxon>
        <taxon>Solanum</taxon>
    </lineage>
</organism>
<reference evidence="1 2" key="1">
    <citation type="journal article" date="2021" name="bioRxiv">
        <title>Chromosome-scale and haplotype-resolved genome assembly of a tetraploid potato cultivar.</title>
        <authorList>
            <person name="Sun H."/>
            <person name="Jiao W.-B."/>
            <person name="Krause K."/>
            <person name="Campoy J.A."/>
            <person name="Goel M."/>
            <person name="Folz-Donahue K."/>
            <person name="Kukat C."/>
            <person name="Huettel B."/>
            <person name="Schneeberger K."/>
        </authorList>
    </citation>
    <scope>NUCLEOTIDE SEQUENCE [LARGE SCALE GENOMIC DNA]</scope>
    <source>
        <strain evidence="1">SolTubOtavaFocal</strain>
        <tissue evidence="1">Leaves</tissue>
    </source>
</reference>
<accession>A0ABQ7UQK1</accession>
<proteinExistence type="predicted"/>
<comment type="caution">
    <text evidence="1">The sequence shown here is derived from an EMBL/GenBank/DDBJ whole genome shotgun (WGS) entry which is preliminary data.</text>
</comment>
<dbReference type="EMBL" id="JAIVGD010000018">
    <property type="protein sequence ID" value="KAH0754124.1"/>
    <property type="molecule type" value="Genomic_DNA"/>
</dbReference>
<protein>
    <recommendedName>
        <fullName evidence="3">Serine-threonine/tyrosine-protein kinase catalytic domain-containing protein</fullName>
    </recommendedName>
</protein>
<evidence type="ECO:0008006" key="3">
    <source>
        <dbReference type="Google" id="ProtNLM"/>
    </source>
</evidence>
<sequence length="107" mass="11624">MEEVFMQEVSAWCNLQHSNIAEFIGAINKNNMSKIKMKCEKGATLPINGCCIVVEYVPEIQLLSNTSFSSPSSTMLLSSAPFSPATVSSIVFPVEQVSLGGSMMRTK</sequence>
<dbReference type="Proteomes" id="UP000826656">
    <property type="component" value="Unassembled WGS sequence"/>
</dbReference>
<gene>
    <name evidence="1" type="ORF">KY290_024394</name>
</gene>
<name>A0ABQ7UQK1_SOLTU</name>
<evidence type="ECO:0000313" key="2">
    <source>
        <dbReference type="Proteomes" id="UP000826656"/>
    </source>
</evidence>
<evidence type="ECO:0000313" key="1">
    <source>
        <dbReference type="EMBL" id="KAH0754124.1"/>
    </source>
</evidence>
<keyword evidence="2" id="KW-1185">Reference proteome</keyword>